<accession>A0ACC0U4P2</accession>
<gene>
    <name evidence="1" type="ORF">F5148DRAFT_1286827</name>
</gene>
<sequence length="572" mass="63653">MIDTFALVQHPLVPTASYLLVMVSALSGASAAYVLVVLMMHRISAYRSPLRNVPGPENAHWFKGNFVDVREQDSTRLQEQWVQTYGHVLKFHSALASPTLLTVDPVAVAYVLQNNDAFQKPELLRFYLSVLSDRGLAVVEGPQHKKQRKVMNPAFGPAQVRKFMSLFLEKSSELREIWGNRLSESTRKDGRLGVDALMWLNKVTLDIIGLAGFNYSFDSLNSPDEKENDIYAAIRSIITSSRDFSFVVQLFLPIFVLELLFPIFRSIPTHLSRTLDRALEEIRFVGSQLIQERKDAVLAERTANGSGAMVKQDVRGHDLLSLLIKSNIGVEMPESMRMSDSEILSQIPTFLIAGHETTSTAVAWTLLAVSCNPTIQAKLRDELRTCPTDSPTMEQLNALPYLESVVREALRLYAPVSSIDRVSMHDAEIPLQTPFVDKHGVLQSAIRVSKGDSVVIPIRLLNRSTAIWGDDANEFRPERWENVPESVNALPGVYAHLATFIAGARSCIGFRFSIVQIKVLLFTLVRAFEFEMALPPEDIVRSNTAIVGRPVIASNPAAGPQLPLLIRLANLG</sequence>
<protein>
    <submittedName>
        <fullName evidence="1">Cytochrome P450</fullName>
    </submittedName>
</protein>
<name>A0ACC0U4P2_9AGAM</name>
<comment type="caution">
    <text evidence="1">The sequence shown here is derived from an EMBL/GenBank/DDBJ whole genome shotgun (WGS) entry which is preliminary data.</text>
</comment>
<keyword evidence="2" id="KW-1185">Reference proteome</keyword>
<dbReference type="EMBL" id="JAGFNK010000185">
    <property type="protein sequence ID" value="KAI9460714.1"/>
    <property type="molecule type" value="Genomic_DNA"/>
</dbReference>
<dbReference type="Proteomes" id="UP001207468">
    <property type="component" value="Unassembled WGS sequence"/>
</dbReference>
<evidence type="ECO:0000313" key="2">
    <source>
        <dbReference type="Proteomes" id="UP001207468"/>
    </source>
</evidence>
<reference evidence="1" key="1">
    <citation type="submission" date="2021-03" db="EMBL/GenBank/DDBJ databases">
        <title>Evolutionary priming and transition to the ectomycorrhizal habit in an iconic lineage of mushroom-forming fungi: is preadaptation a requirement?</title>
        <authorList>
            <consortium name="DOE Joint Genome Institute"/>
            <person name="Looney B.P."/>
            <person name="Miyauchi S."/>
            <person name="Morin E."/>
            <person name="Drula E."/>
            <person name="Courty P.E."/>
            <person name="Chicoki N."/>
            <person name="Fauchery L."/>
            <person name="Kohler A."/>
            <person name="Kuo A."/>
            <person name="LaButti K."/>
            <person name="Pangilinan J."/>
            <person name="Lipzen A."/>
            <person name="Riley R."/>
            <person name="Andreopoulos W."/>
            <person name="He G."/>
            <person name="Johnson J."/>
            <person name="Barry K.W."/>
            <person name="Grigoriev I.V."/>
            <person name="Nagy L."/>
            <person name="Hibbett D."/>
            <person name="Henrissat B."/>
            <person name="Matheny P.B."/>
            <person name="Labbe J."/>
            <person name="Martin A.F."/>
        </authorList>
    </citation>
    <scope>NUCLEOTIDE SEQUENCE</scope>
    <source>
        <strain evidence="1">BPL698</strain>
    </source>
</reference>
<organism evidence="1 2">
    <name type="scientific">Russula earlei</name>
    <dbReference type="NCBI Taxonomy" id="71964"/>
    <lineage>
        <taxon>Eukaryota</taxon>
        <taxon>Fungi</taxon>
        <taxon>Dikarya</taxon>
        <taxon>Basidiomycota</taxon>
        <taxon>Agaricomycotina</taxon>
        <taxon>Agaricomycetes</taxon>
        <taxon>Russulales</taxon>
        <taxon>Russulaceae</taxon>
        <taxon>Russula</taxon>
    </lineage>
</organism>
<evidence type="ECO:0000313" key="1">
    <source>
        <dbReference type="EMBL" id="KAI9460714.1"/>
    </source>
</evidence>
<proteinExistence type="predicted"/>